<dbReference type="RefSeq" id="WP_008519100.1">
    <property type="nucleotide sequence ID" value="NZ_ACJM01000026.1"/>
</dbReference>
<evidence type="ECO:0000313" key="1">
    <source>
        <dbReference type="EMBL" id="EEG76076.1"/>
    </source>
</evidence>
<dbReference type="EMBL" id="ACJM01000026">
    <property type="protein sequence ID" value="EEG76076.1"/>
    <property type="molecule type" value="Genomic_DNA"/>
</dbReference>
<reference evidence="1 2" key="1">
    <citation type="submission" date="2009-02" db="EMBL/GenBank/DDBJ databases">
        <title>Sequencing of the draft genome and assembly of Dethiobacter alkaliphilus AHT 1.</title>
        <authorList>
            <consortium name="US DOE Joint Genome Institute (JGI-PGF)"/>
            <person name="Lucas S."/>
            <person name="Copeland A."/>
            <person name="Lapidus A."/>
            <person name="Glavina del Rio T."/>
            <person name="Dalin E."/>
            <person name="Tice H."/>
            <person name="Bruce D."/>
            <person name="Goodwin L."/>
            <person name="Pitluck S."/>
            <person name="Larimer F."/>
            <person name="Land M.L."/>
            <person name="Hauser L."/>
            <person name="Muyzer G."/>
        </authorList>
    </citation>
    <scope>NUCLEOTIDE SEQUENCE [LARGE SCALE GENOMIC DNA]</scope>
    <source>
        <strain evidence="1 2">AHT 1</strain>
    </source>
</reference>
<keyword evidence="2" id="KW-1185">Reference proteome</keyword>
<dbReference type="AlphaFoldDB" id="C0GKQ4"/>
<proteinExistence type="predicted"/>
<gene>
    <name evidence="1" type="ORF">DealDRAFT_3063</name>
</gene>
<name>C0GKQ4_DETAL</name>
<accession>C0GKQ4</accession>
<protein>
    <submittedName>
        <fullName evidence="1">Uncharacterized protein</fullName>
    </submittedName>
</protein>
<comment type="caution">
    <text evidence="1">The sequence shown here is derived from an EMBL/GenBank/DDBJ whole genome shotgun (WGS) entry which is preliminary data.</text>
</comment>
<sequence length="138" mass="15597">MFLGVELIAKRSFPIAADSFFRSMLILSNCLLAESKVMSIFPAEKTVNINESIAGPGKSVKIMNLKYAASDSVHLLIINNVFFDQSELRNSLNLRLYNQDKQSMDFPLKRVEWLGRGCFSVNISIPVKEFYELTNAKV</sequence>
<dbReference type="Proteomes" id="UP000006443">
    <property type="component" value="Unassembled WGS sequence"/>
</dbReference>
<organism evidence="1 2">
    <name type="scientific">Dethiobacter alkaliphilus AHT 1</name>
    <dbReference type="NCBI Taxonomy" id="555088"/>
    <lineage>
        <taxon>Bacteria</taxon>
        <taxon>Bacillati</taxon>
        <taxon>Bacillota</taxon>
        <taxon>Dethiobacteria</taxon>
        <taxon>Dethiobacterales</taxon>
        <taxon>Dethiobacteraceae</taxon>
        <taxon>Dethiobacter</taxon>
    </lineage>
</organism>
<evidence type="ECO:0000313" key="2">
    <source>
        <dbReference type="Proteomes" id="UP000006443"/>
    </source>
</evidence>